<keyword evidence="10" id="KW-0408">Iron</keyword>
<evidence type="ECO:0000256" key="10">
    <source>
        <dbReference type="ARBA" id="ARBA00023004"/>
    </source>
</evidence>
<evidence type="ECO:0000256" key="1">
    <source>
        <dbReference type="ARBA" id="ARBA00001974"/>
    </source>
</evidence>
<dbReference type="Gene3D" id="3.40.50.80">
    <property type="entry name" value="Nucleotide-binding domain of ferredoxin-NADP reductase (FNR) module"/>
    <property type="match status" value="1"/>
</dbReference>
<dbReference type="Gene3D" id="2.40.30.10">
    <property type="entry name" value="Translation factors"/>
    <property type="match status" value="1"/>
</dbReference>
<dbReference type="AlphaFoldDB" id="A0A8J3C5W7"/>
<evidence type="ECO:0000256" key="13">
    <source>
        <dbReference type="SAM" id="Phobius"/>
    </source>
</evidence>
<keyword evidence="9" id="KW-0560">Oxidoreductase</keyword>
<evidence type="ECO:0000256" key="9">
    <source>
        <dbReference type="ARBA" id="ARBA00023002"/>
    </source>
</evidence>
<evidence type="ECO:0000256" key="4">
    <source>
        <dbReference type="ARBA" id="ARBA00022692"/>
    </source>
</evidence>
<sequence>MTATTRTLPRTGLPPAVTAGTLLTALAGINLLIVVILFVTTDLPVKNSLIETGRFFGVLAAYAIILQIFLIARLPWLDNRIGMDRLTSWHRRVGFSLFWTLTLHLAFIVAGYARLDGNPLLVQALSLAGSVPVLLGMAAYLIVLAVAVMSIRYARRRLQYETWHAVHLGLYAAVALALIHQLFEVTTFTATRAAAAYWWTLWILAVAALAAGRLILPLVRNARHQFRVSAVVPESDDVVSVHVTGRDLDRLPARAGQFMLWRFPGHNTWWQVNPFSLSAAPDGTSLRLTARAVGTTSAGLRRLTPGARVFAEGPYGAFTTAQRVREKTLLIAGGVGVTPIRALLEELRGDAIVLYRVRSADDAVLLSELKALAGDHVHVLTGRSSVVQPFTPANLATVVPDITDRDVYVCGPPAMTEAVLRSLRELGVPPAQTHAERFSLAS</sequence>
<evidence type="ECO:0000256" key="11">
    <source>
        <dbReference type="ARBA" id="ARBA00023014"/>
    </source>
</evidence>
<evidence type="ECO:0000256" key="6">
    <source>
        <dbReference type="ARBA" id="ARBA00022723"/>
    </source>
</evidence>
<dbReference type="Pfam" id="PF01794">
    <property type="entry name" value="Ferric_reduct"/>
    <property type="match status" value="1"/>
</dbReference>
<dbReference type="CDD" id="cd06198">
    <property type="entry name" value="FNR_like_3"/>
    <property type="match status" value="1"/>
</dbReference>
<keyword evidence="7" id="KW-0274">FAD</keyword>
<feature type="transmembrane region" description="Helical" evidence="13">
    <location>
        <begin position="52"/>
        <end position="72"/>
    </location>
</feature>
<dbReference type="PROSITE" id="PS51384">
    <property type="entry name" value="FAD_FR"/>
    <property type="match status" value="1"/>
</dbReference>
<feature type="transmembrane region" description="Helical" evidence="13">
    <location>
        <begin position="93"/>
        <end position="113"/>
    </location>
</feature>
<dbReference type="PANTHER" id="PTHR47354:SF8">
    <property type="entry name" value="1,2-PHENYLACETYL-COA EPOXIDASE, SUBUNIT E"/>
    <property type="match status" value="1"/>
</dbReference>
<keyword evidence="11" id="KW-0411">Iron-sulfur</keyword>
<dbReference type="GO" id="GO:0016491">
    <property type="term" value="F:oxidoreductase activity"/>
    <property type="evidence" value="ECO:0007669"/>
    <property type="project" value="UniProtKB-KW"/>
</dbReference>
<keyword evidence="8 13" id="KW-1133">Transmembrane helix</keyword>
<feature type="transmembrane region" description="Helical" evidence="13">
    <location>
        <begin position="133"/>
        <end position="153"/>
    </location>
</feature>
<evidence type="ECO:0000256" key="3">
    <source>
        <dbReference type="ARBA" id="ARBA00022630"/>
    </source>
</evidence>
<gene>
    <name evidence="15" type="ORF">GCM10012284_55690</name>
</gene>
<keyword evidence="3" id="KW-0285">Flavoprotein</keyword>
<dbReference type="SUPFAM" id="SSF52343">
    <property type="entry name" value="Ferredoxin reductase-like, C-terminal NADP-linked domain"/>
    <property type="match status" value="1"/>
</dbReference>
<keyword evidence="16" id="KW-1185">Reference proteome</keyword>
<dbReference type="Pfam" id="PF08022">
    <property type="entry name" value="FAD_binding_8"/>
    <property type="match status" value="1"/>
</dbReference>
<keyword evidence="6" id="KW-0479">Metal-binding</keyword>
<comment type="cofactor">
    <cofactor evidence="1">
        <name>FAD</name>
        <dbReference type="ChEBI" id="CHEBI:57692"/>
    </cofactor>
</comment>
<accession>A0A8J3C5W7</accession>
<dbReference type="EMBL" id="BMMX01000042">
    <property type="protein sequence ID" value="GGL13756.1"/>
    <property type="molecule type" value="Genomic_DNA"/>
</dbReference>
<reference evidence="15" key="1">
    <citation type="journal article" date="2014" name="Int. J. Syst. Evol. Microbiol.">
        <title>Complete genome sequence of Corynebacterium casei LMG S-19264T (=DSM 44701T), isolated from a smear-ripened cheese.</title>
        <authorList>
            <consortium name="US DOE Joint Genome Institute (JGI-PGF)"/>
            <person name="Walter F."/>
            <person name="Albersmeier A."/>
            <person name="Kalinowski J."/>
            <person name="Ruckert C."/>
        </authorList>
    </citation>
    <scope>NUCLEOTIDE SEQUENCE</scope>
    <source>
        <strain evidence="15">CGMCC 4.7299</strain>
    </source>
</reference>
<dbReference type="Pfam" id="PF00175">
    <property type="entry name" value="NAD_binding_1"/>
    <property type="match status" value="1"/>
</dbReference>
<dbReference type="InterPro" id="IPR001433">
    <property type="entry name" value="OxRdtase_FAD/NAD-bd"/>
</dbReference>
<evidence type="ECO:0000259" key="14">
    <source>
        <dbReference type="PROSITE" id="PS51384"/>
    </source>
</evidence>
<reference evidence="15" key="2">
    <citation type="submission" date="2020-09" db="EMBL/GenBank/DDBJ databases">
        <authorList>
            <person name="Sun Q."/>
            <person name="Zhou Y."/>
        </authorList>
    </citation>
    <scope>NUCLEOTIDE SEQUENCE</scope>
    <source>
        <strain evidence="15">CGMCC 4.7299</strain>
    </source>
</reference>
<dbReference type="PRINTS" id="PR00410">
    <property type="entry name" value="PHEHYDRXLASE"/>
</dbReference>
<keyword evidence="12 13" id="KW-0472">Membrane</keyword>
<feature type="domain" description="FAD-binding FR-type" evidence="14">
    <location>
        <begin position="221"/>
        <end position="321"/>
    </location>
</feature>
<dbReference type="InterPro" id="IPR013130">
    <property type="entry name" value="Fe3_Rdtase_TM_dom"/>
</dbReference>
<comment type="subcellular location">
    <subcellularLocation>
        <location evidence="2">Membrane</location>
        <topology evidence="2">Multi-pass membrane protein</topology>
    </subcellularLocation>
</comment>
<dbReference type="GO" id="GO:0016020">
    <property type="term" value="C:membrane"/>
    <property type="evidence" value="ECO:0007669"/>
    <property type="project" value="UniProtKB-SubCell"/>
</dbReference>
<evidence type="ECO:0000256" key="7">
    <source>
        <dbReference type="ARBA" id="ARBA00022827"/>
    </source>
</evidence>
<dbReference type="SUPFAM" id="SSF63380">
    <property type="entry name" value="Riboflavin synthase domain-like"/>
    <property type="match status" value="1"/>
</dbReference>
<protein>
    <submittedName>
        <fullName evidence="15">Oxidoreductase</fullName>
    </submittedName>
</protein>
<dbReference type="InterPro" id="IPR039261">
    <property type="entry name" value="FNR_nucleotide-bd"/>
</dbReference>
<dbReference type="InterPro" id="IPR013112">
    <property type="entry name" value="FAD-bd_8"/>
</dbReference>
<evidence type="ECO:0000256" key="8">
    <source>
        <dbReference type="ARBA" id="ARBA00022989"/>
    </source>
</evidence>
<dbReference type="InterPro" id="IPR017927">
    <property type="entry name" value="FAD-bd_FR_type"/>
</dbReference>
<comment type="caution">
    <text evidence="15">The sequence shown here is derived from an EMBL/GenBank/DDBJ whole genome shotgun (WGS) entry which is preliminary data.</text>
</comment>
<dbReference type="GO" id="GO:0051537">
    <property type="term" value="F:2 iron, 2 sulfur cluster binding"/>
    <property type="evidence" value="ECO:0007669"/>
    <property type="project" value="UniProtKB-KW"/>
</dbReference>
<feature type="transmembrane region" description="Helical" evidence="13">
    <location>
        <begin position="195"/>
        <end position="216"/>
    </location>
</feature>
<evidence type="ECO:0000256" key="12">
    <source>
        <dbReference type="ARBA" id="ARBA00023136"/>
    </source>
</evidence>
<feature type="transmembrane region" description="Helical" evidence="13">
    <location>
        <begin position="165"/>
        <end position="183"/>
    </location>
</feature>
<evidence type="ECO:0000256" key="5">
    <source>
        <dbReference type="ARBA" id="ARBA00022714"/>
    </source>
</evidence>
<evidence type="ECO:0000256" key="2">
    <source>
        <dbReference type="ARBA" id="ARBA00004141"/>
    </source>
</evidence>
<dbReference type="GO" id="GO:0050660">
    <property type="term" value="F:flavin adenine dinucleotide binding"/>
    <property type="evidence" value="ECO:0007669"/>
    <property type="project" value="TreeGrafter"/>
</dbReference>
<keyword evidence="4 13" id="KW-0812">Transmembrane</keyword>
<evidence type="ECO:0000313" key="16">
    <source>
        <dbReference type="Proteomes" id="UP000656042"/>
    </source>
</evidence>
<dbReference type="RefSeq" id="WP_189082289.1">
    <property type="nucleotide sequence ID" value="NZ_BMMX01000042.1"/>
</dbReference>
<dbReference type="Proteomes" id="UP000656042">
    <property type="component" value="Unassembled WGS sequence"/>
</dbReference>
<dbReference type="GO" id="GO:0046872">
    <property type="term" value="F:metal ion binding"/>
    <property type="evidence" value="ECO:0007669"/>
    <property type="project" value="UniProtKB-KW"/>
</dbReference>
<dbReference type="PANTHER" id="PTHR47354">
    <property type="entry name" value="NADH OXIDOREDUCTASE HCR"/>
    <property type="match status" value="1"/>
</dbReference>
<keyword evidence="5" id="KW-0001">2Fe-2S</keyword>
<dbReference type="InterPro" id="IPR017938">
    <property type="entry name" value="Riboflavin_synthase-like_b-brl"/>
</dbReference>
<feature type="transmembrane region" description="Helical" evidence="13">
    <location>
        <begin position="12"/>
        <end position="40"/>
    </location>
</feature>
<name>A0A8J3C5W7_9ACTN</name>
<evidence type="ECO:0000313" key="15">
    <source>
        <dbReference type="EMBL" id="GGL13756.1"/>
    </source>
</evidence>
<proteinExistence type="predicted"/>
<organism evidence="15 16">
    <name type="scientific">Mangrovihabitans endophyticus</name>
    <dbReference type="NCBI Taxonomy" id="1751298"/>
    <lineage>
        <taxon>Bacteria</taxon>
        <taxon>Bacillati</taxon>
        <taxon>Actinomycetota</taxon>
        <taxon>Actinomycetes</taxon>
        <taxon>Micromonosporales</taxon>
        <taxon>Micromonosporaceae</taxon>
        <taxon>Mangrovihabitans</taxon>
    </lineage>
</organism>
<dbReference type="InterPro" id="IPR050415">
    <property type="entry name" value="MRET"/>
</dbReference>